<dbReference type="EMBL" id="ALBS01000322">
    <property type="protein sequence ID" value="EJT45633.1"/>
    <property type="molecule type" value="Genomic_DNA"/>
</dbReference>
<feature type="region of interest" description="Disordered" evidence="1">
    <location>
        <begin position="20"/>
        <end position="63"/>
    </location>
</feature>
<evidence type="ECO:0000313" key="3">
    <source>
        <dbReference type="Proteomes" id="UP000002748"/>
    </source>
</evidence>
<dbReference type="HOGENOM" id="CLU_1846505_0_0_1"/>
<dbReference type="RefSeq" id="XP_014176466.1">
    <property type="nucleotide sequence ID" value="XM_014320991.1"/>
</dbReference>
<reference evidence="2 3" key="1">
    <citation type="journal article" date="2012" name="Eukaryot. Cell">
        <title>Draft genome sequence of CBS 2479, the standard type strain of Trichosporon asahii.</title>
        <authorList>
            <person name="Yang R.Y."/>
            <person name="Li H.T."/>
            <person name="Zhu H."/>
            <person name="Zhou G.P."/>
            <person name="Wang M."/>
            <person name="Wang L."/>
        </authorList>
    </citation>
    <scope>NUCLEOTIDE SEQUENCE [LARGE SCALE GENOMIC DNA]</scope>
    <source>
        <strain evidence="3">ATCC 90039 / CBS 2479 / JCM 2466 / KCTC 7840 / NCYC 2677 / UAMH 7654</strain>
    </source>
</reference>
<dbReference type="VEuPathDB" id="FungiDB:A1Q1_05782"/>
<dbReference type="KEGG" id="tasa:A1Q1_05782"/>
<sequence>MRATLRLAANVDRSAFKQALRNAQQHQPAPVNKPLRPAKPLMEKLTGEPAPKQSLSDRQAAAAKGKNKSIIDSFRSLPSNQRILVGVAFGAVAIAGLFWDRTMEEAELKQEEEYGFERVADEIAKRKAEAGNAPAARRS</sequence>
<dbReference type="AlphaFoldDB" id="J5Q5V9"/>
<organism evidence="2 3">
    <name type="scientific">Trichosporon asahii var. asahii (strain ATCC 90039 / CBS 2479 / JCM 2466 / KCTC 7840 / NBRC 103889/ NCYC 2677 / UAMH 7654)</name>
    <name type="common">Yeast</name>
    <dbReference type="NCBI Taxonomy" id="1186058"/>
    <lineage>
        <taxon>Eukaryota</taxon>
        <taxon>Fungi</taxon>
        <taxon>Dikarya</taxon>
        <taxon>Basidiomycota</taxon>
        <taxon>Agaricomycotina</taxon>
        <taxon>Tremellomycetes</taxon>
        <taxon>Trichosporonales</taxon>
        <taxon>Trichosporonaceae</taxon>
        <taxon>Trichosporon</taxon>
    </lineage>
</organism>
<protein>
    <submittedName>
        <fullName evidence="2">Uncharacterized protein</fullName>
    </submittedName>
</protein>
<evidence type="ECO:0000256" key="1">
    <source>
        <dbReference type="SAM" id="MobiDB-lite"/>
    </source>
</evidence>
<dbReference type="Proteomes" id="UP000002748">
    <property type="component" value="Unassembled WGS sequence"/>
</dbReference>
<name>J5Q5V9_TRIAS</name>
<gene>
    <name evidence="2" type="ORF">A1Q1_05782</name>
</gene>
<accession>J5Q5V9</accession>
<proteinExistence type="predicted"/>
<comment type="caution">
    <text evidence="2">The sequence shown here is derived from an EMBL/GenBank/DDBJ whole genome shotgun (WGS) entry which is preliminary data.</text>
</comment>
<evidence type="ECO:0000313" key="2">
    <source>
        <dbReference type="EMBL" id="EJT45633.1"/>
    </source>
</evidence>
<dbReference type="GeneID" id="25989294"/>